<feature type="non-terminal residue" evidence="3">
    <location>
        <position position="1"/>
    </location>
</feature>
<evidence type="ECO:0008006" key="5">
    <source>
        <dbReference type="Google" id="ProtNLM"/>
    </source>
</evidence>
<sequence length="107" mass="11970">FQTFGEMLADKFWILIIIAIVAVVLLILAVYLCYYKVPKLDSTKLKKCFHMKEKKKPSDDKAKTDKVSQKQNKAVVKTDNSSQGSGPSLPPAPTEKQLNSVSKKSVR</sequence>
<feature type="transmembrane region" description="Helical" evidence="2">
    <location>
        <begin position="12"/>
        <end position="34"/>
    </location>
</feature>
<feature type="compositionally biased region" description="Basic and acidic residues" evidence="1">
    <location>
        <begin position="56"/>
        <end position="68"/>
    </location>
</feature>
<evidence type="ECO:0000256" key="1">
    <source>
        <dbReference type="SAM" id="MobiDB-lite"/>
    </source>
</evidence>
<accession>A0AAV5WIS6</accession>
<keyword evidence="2" id="KW-1133">Transmembrane helix</keyword>
<dbReference type="EMBL" id="BTSY01000005">
    <property type="protein sequence ID" value="GMT30816.1"/>
    <property type="molecule type" value="Genomic_DNA"/>
</dbReference>
<comment type="caution">
    <text evidence="3">The sequence shown here is derived from an EMBL/GenBank/DDBJ whole genome shotgun (WGS) entry which is preliminary data.</text>
</comment>
<keyword evidence="2" id="KW-0812">Transmembrane</keyword>
<name>A0AAV5WIS6_9BILA</name>
<keyword evidence="4" id="KW-1185">Reference proteome</keyword>
<reference evidence="3" key="1">
    <citation type="submission" date="2023-10" db="EMBL/GenBank/DDBJ databases">
        <title>Genome assembly of Pristionchus species.</title>
        <authorList>
            <person name="Yoshida K."/>
            <person name="Sommer R.J."/>
        </authorList>
    </citation>
    <scope>NUCLEOTIDE SEQUENCE</scope>
    <source>
        <strain evidence="3">RS5133</strain>
    </source>
</reference>
<evidence type="ECO:0000313" key="4">
    <source>
        <dbReference type="Proteomes" id="UP001432322"/>
    </source>
</evidence>
<evidence type="ECO:0000313" key="3">
    <source>
        <dbReference type="EMBL" id="GMT30816.1"/>
    </source>
</evidence>
<evidence type="ECO:0000256" key="2">
    <source>
        <dbReference type="SAM" id="Phobius"/>
    </source>
</evidence>
<protein>
    <recommendedName>
        <fullName evidence="5">Synaptotagmin</fullName>
    </recommendedName>
</protein>
<feature type="region of interest" description="Disordered" evidence="1">
    <location>
        <begin position="53"/>
        <end position="107"/>
    </location>
</feature>
<proteinExistence type="predicted"/>
<feature type="compositionally biased region" description="Polar residues" evidence="1">
    <location>
        <begin position="96"/>
        <end position="107"/>
    </location>
</feature>
<dbReference type="Proteomes" id="UP001432322">
    <property type="component" value="Unassembled WGS sequence"/>
</dbReference>
<dbReference type="AlphaFoldDB" id="A0AAV5WIS6"/>
<gene>
    <name evidence="3" type="ORF">PFISCL1PPCAC_22113</name>
</gene>
<organism evidence="3 4">
    <name type="scientific">Pristionchus fissidentatus</name>
    <dbReference type="NCBI Taxonomy" id="1538716"/>
    <lineage>
        <taxon>Eukaryota</taxon>
        <taxon>Metazoa</taxon>
        <taxon>Ecdysozoa</taxon>
        <taxon>Nematoda</taxon>
        <taxon>Chromadorea</taxon>
        <taxon>Rhabditida</taxon>
        <taxon>Rhabditina</taxon>
        <taxon>Diplogasteromorpha</taxon>
        <taxon>Diplogasteroidea</taxon>
        <taxon>Neodiplogasteridae</taxon>
        <taxon>Pristionchus</taxon>
    </lineage>
</organism>
<keyword evidence="2" id="KW-0472">Membrane</keyword>